<sequence>MKSFDEFVNERMNFNTFLMLDLIMTCFLIFYSKDFLRKPPLKFKVRKSQHDLWDAKLAKA</sequence>
<evidence type="ECO:0000313" key="3">
    <source>
        <dbReference type="Proteomes" id="UP000183832"/>
    </source>
</evidence>
<gene>
    <name evidence="2" type="ORF">CLUMA_CG019395</name>
</gene>
<protein>
    <submittedName>
        <fullName evidence="2">CLUMA_CG019395, isoform A</fullName>
    </submittedName>
</protein>
<dbReference type="EMBL" id="CVRI01000066">
    <property type="protein sequence ID" value="CRL05902.1"/>
    <property type="molecule type" value="Genomic_DNA"/>
</dbReference>
<keyword evidence="1" id="KW-0812">Transmembrane</keyword>
<keyword evidence="1" id="KW-1133">Transmembrane helix</keyword>
<keyword evidence="3" id="KW-1185">Reference proteome</keyword>
<dbReference type="AlphaFoldDB" id="A0A1J1J355"/>
<feature type="transmembrane region" description="Helical" evidence="1">
    <location>
        <begin position="12"/>
        <end position="32"/>
    </location>
</feature>
<proteinExistence type="predicted"/>
<reference evidence="2 3" key="1">
    <citation type="submission" date="2015-04" db="EMBL/GenBank/DDBJ databases">
        <authorList>
            <person name="Syromyatnikov M.Y."/>
            <person name="Popov V.N."/>
        </authorList>
    </citation>
    <scope>NUCLEOTIDE SEQUENCE [LARGE SCALE GENOMIC DNA]</scope>
</reference>
<name>A0A1J1J355_9DIPT</name>
<evidence type="ECO:0000256" key="1">
    <source>
        <dbReference type="SAM" id="Phobius"/>
    </source>
</evidence>
<organism evidence="2 3">
    <name type="scientific">Clunio marinus</name>
    <dbReference type="NCBI Taxonomy" id="568069"/>
    <lineage>
        <taxon>Eukaryota</taxon>
        <taxon>Metazoa</taxon>
        <taxon>Ecdysozoa</taxon>
        <taxon>Arthropoda</taxon>
        <taxon>Hexapoda</taxon>
        <taxon>Insecta</taxon>
        <taxon>Pterygota</taxon>
        <taxon>Neoptera</taxon>
        <taxon>Endopterygota</taxon>
        <taxon>Diptera</taxon>
        <taxon>Nematocera</taxon>
        <taxon>Chironomoidea</taxon>
        <taxon>Chironomidae</taxon>
        <taxon>Clunio</taxon>
    </lineage>
</organism>
<dbReference type="Proteomes" id="UP000183832">
    <property type="component" value="Unassembled WGS sequence"/>
</dbReference>
<accession>A0A1J1J355</accession>
<keyword evidence="1" id="KW-0472">Membrane</keyword>
<evidence type="ECO:0000313" key="2">
    <source>
        <dbReference type="EMBL" id="CRL05902.1"/>
    </source>
</evidence>